<comment type="function">
    <text evidence="11">Involved in mRNA export coupled transcription activation by association with both the TREX-2 and the SAGA complexes. The transcription regulatory histone acetylation (HAT) complex SAGA is a multiprotein complex that activates transcription by remodeling chromatin and mediating histone acetylation and deubiquitination. Within the SAGA complex, participates to a subcomplex that specifically deubiquitinates histones. The SAGA complex is recruited to specific gene promoters by activators, where it is required for transcription. The TREX-2 complex functions in docking export-competent ribonucleoprotein particles (mRNPs) to the nuclear entrance of the nuclear pore complex (nuclear basket). TREX-2 participates in mRNA export and accurate chromatin positioning in the nucleus by tethering genes to the nuclear periphery.</text>
</comment>
<dbReference type="PANTHER" id="PTHR12514">
    <property type="entry name" value="ENHANCER OF YELLOW 2 TRANSCRIPTION FACTOR"/>
    <property type="match status" value="1"/>
</dbReference>
<evidence type="ECO:0000256" key="9">
    <source>
        <dbReference type="ARBA" id="ARBA00023163"/>
    </source>
</evidence>
<dbReference type="InterPro" id="IPR012337">
    <property type="entry name" value="RNaseH-like_sf"/>
</dbReference>
<keyword evidence="8 11" id="KW-0010">Activator</keyword>
<accession>A0A9N7NNQ8</accession>
<keyword evidence="7 11" id="KW-0805">Transcription regulation</keyword>
<evidence type="ECO:0000256" key="7">
    <source>
        <dbReference type="ARBA" id="ARBA00023015"/>
    </source>
</evidence>
<dbReference type="PROSITE" id="PS50994">
    <property type="entry name" value="INTEGRASE"/>
    <property type="match status" value="1"/>
</dbReference>
<evidence type="ECO:0000256" key="12">
    <source>
        <dbReference type="SAM" id="MobiDB-lite"/>
    </source>
</evidence>
<comment type="similarity">
    <text evidence="11">Belongs to the ENY2 family.</text>
</comment>
<dbReference type="GO" id="GO:0015074">
    <property type="term" value="P:DNA integration"/>
    <property type="evidence" value="ECO:0007669"/>
    <property type="project" value="InterPro"/>
</dbReference>
<dbReference type="GO" id="GO:0005643">
    <property type="term" value="C:nuclear pore"/>
    <property type="evidence" value="ECO:0007669"/>
    <property type="project" value="UniProtKB-UniRule"/>
</dbReference>
<dbReference type="AlphaFoldDB" id="A0A9N7NNQ8"/>
<dbReference type="GO" id="GO:0005654">
    <property type="term" value="C:nucleoplasm"/>
    <property type="evidence" value="ECO:0007669"/>
    <property type="project" value="UniProtKB-SubCell"/>
</dbReference>
<dbReference type="GO" id="GO:0006368">
    <property type="term" value="P:transcription elongation by RNA polymerase II"/>
    <property type="evidence" value="ECO:0007669"/>
    <property type="project" value="UniProtKB-UniRule"/>
</dbReference>
<evidence type="ECO:0000256" key="4">
    <source>
        <dbReference type="ARBA" id="ARBA00022853"/>
    </source>
</evidence>
<evidence type="ECO:0000256" key="1">
    <source>
        <dbReference type="ARBA" id="ARBA00004642"/>
    </source>
</evidence>
<dbReference type="HAMAP" id="MF_03046">
    <property type="entry name" value="ENY2_Sus1"/>
    <property type="match status" value="1"/>
</dbReference>
<dbReference type="InterPro" id="IPR038212">
    <property type="entry name" value="TF_EnY2_sf"/>
</dbReference>
<keyword evidence="2 11" id="KW-0813">Transport</keyword>
<keyword evidence="3 11" id="KW-0509">mRNA transport</keyword>
<evidence type="ECO:0000256" key="5">
    <source>
        <dbReference type="ARBA" id="ARBA00022927"/>
    </source>
</evidence>
<name>A0A9N7NNQ8_STRHE</name>
<dbReference type="InterPro" id="IPR001584">
    <property type="entry name" value="Integrase_cat-core"/>
</dbReference>
<keyword evidence="5 11" id="KW-0653">Protein transport</keyword>
<dbReference type="Gene3D" id="1.10.246.140">
    <property type="match status" value="1"/>
</dbReference>
<keyword evidence="4 11" id="KW-0156">Chromatin regulator</keyword>
<comment type="subunit">
    <text evidence="11">Component of the nuclear pore complex (NPC)-associated TREX-2 complex (transcription and export complex 2). Component of the SAGA transcription coactivator-HAT complex. Within the SAGA complex, participates to a subcomplex of SAGA called the DUB module (deubiquitination module).</text>
</comment>
<dbReference type="GO" id="GO:0000124">
    <property type="term" value="C:SAGA complex"/>
    <property type="evidence" value="ECO:0007669"/>
    <property type="project" value="UniProtKB-UniRule"/>
</dbReference>
<dbReference type="GO" id="GO:0003676">
    <property type="term" value="F:nucleic acid binding"/>
    <property type="evidence" value="ECO:0007669"/>
    <property type="project" value="InterPro"/>
</dbReference>
<feature type="region of interest" description="Disordered" evidence="12">
    <location>
        <begin position="79"/>
        <end position="101"/>
    </location>
</feature>
<evidence type="ECO:0000256" key="3">
    <source>
        <dbReference type="ARBA" id="ARBA00022816"/>
    </source>
</evidence>
<dbReference type="GO" id="GO:0015031">
    <property type="term" value="P:protein transport"/>
    <property type="evidence" value="ECO:0007669"/>
    <property type="project" value="UniProtKB-KW"/>
</dbReference>
<keyword evidence="6 11" id="KW-0811">Translocation</keyword>
<dbReference type="GO" id="GO:0006325">
    <property type="term" value="P:chromatin organization"/>
    <property type="evidence" value="ECO:0007669"/>
    <property type="project" value="UniProtKB-KW"/>
</dbReference>
<evidence type="ECO:0000256" key="8">
    <source>
        <dbReference type="ARBA" id="ARBA00023159"/>
    </source>
</evidence>
<sequence length="194" mass="22398">MSHPFTAPTVAKTFLDHIYKLHGLPESIISDRDKIFTSSFWKELFKLMGVQLQFSSAYHPQTDGQTERVNQCLENYLRSRRHSVNRPPTPDVQDDDDDRRSQEPTLLEIVNIKLIESGEKERLMELVRERLLECGWKDEMRALCRAIIKKNGRENVTVDDLVRAITPKGRASIPDSVKAELLQKIRTFLVSVAH</sequence>
<keyword evidence="15" id="KW-1185">Reference proteome</keyword>
<feature type="domain" description="Integrase catalytic" evidence="13">
    <location>
        <begin position="1"/>
        <end position="131"/>
    </location>
</feature>
<dbReference type="InterPro" id="IPR018783">
    <property type="entry name" value="TF_ENY2"/>
</dbReference>
<dbReference type="Pfam" id="PF10163">
    <property type="entry name" value="EnY2"/>
    <property type="match status" value="1"/>
</dbReference>
<organism evidence="14 15">
    <name type="scientific">Striga hermonthica</name>
    <name type="common">Purple witchweed</name>
    <name type="synonym">Buchnera hermonthica</name>
    <dbReference type="NCBI Taxonomy" id="68872"/>
    <lineage>
        <taxon>Eukaryota</taxon>
        <taxon>Viridiplantae</taxon>
        <taxon>Streptophyta</taxon>
        <taxon>Embryophyta</taxon>
        <taxon>Tracheophyta</taxon>
        <taxon>Spermatophyta</taxon>
        <taxon>Magnoliopsida</taxon>
        <taxon>eudicotyledons</taxon>
        <taxon>Gunneridae</taxon>
        <taxon>Pentapetalae</taxon>
        <taxon>asterids</taxon>
        <taxon>lamiids</taxon>
        <taxon>Lamiales</taxon>
        <taxon>Orobanchaceae</taxon>
        <taxon>Buchnereae</taxon>
        <taxon>Striga</taxon>
    </lineage>
</organism>
<comment type="caution">
    <text evidence="14">The sequence shown here is derived from an EMBL/GenBank/DDBJ whole genome shotgun (WGS) entry which is preliminary data.</text>
</comment>
<evidence type="ECO:0000256" key="10">
    <source>
        <dbReference type="ARBA" id="ARBA00023242"/>
    </source>
</evidence>
<dbReference type="OrthoDB" id="6221744at2759"/>
<dbReference type="FunFam" id="1.10.246.140:FF:000001">
    <property type="entry name" value="Transcription and mRNA export factor ENY2"/>
    <property type="match status" value="1"/>
</dbReference>
<evidence type="ECO:0000256" key="6">
    <source>
        <dbReference type="ARBA" id="ARBA00023010"/>
    </source>
</evidence>
<dbReference type="Proteomes" id="UP001153555">
    <property type="component" value="Unassembled WGS sequence"/>
</dbReference>
<comment type="subcellular location">
    <subcellularLocation>
        <location evidence="1 11">Nucleus</location>
        <location evidence="1 11">Nucleoplasm</location>
    </subcellularLocation>
</comment>
<evidence type="ECO:0000313" key="14">
    <source>
        <dbReference type="EMBL" id="CAA0833811.1"/>
    </source>
</evidence>
<proteinExistence type="inferred from homology"/>
<evidence type="ECO:0000259" key="13">
    <source>
        <dbReference type="PROSITE" id="PS50994"/>
    </source>
</evidence>
<dbReference type="GO" id="GO:0071819">
    <property type="term" value="C:DUBm complex"/>
    <property type="evidence" value="ECO:0007669"/>
    <property type="project" value="UniProtKB-UniRule"/>
</dbReference>
<protein>
    <recommendedName>
        <fullName evidence="11">Transcription and mRNA export factor ENY2</fullName>
    </recommendedName>
    <alternativeName>
        <fullName evidence="11">Enhancer of yellow 2 transcription factor homolog</fullName>
    </alternativeName>
</protein>
<evidence type="ECO:0000256" key="2">
    <source>
        <dbReference type="ARBA" id="ARBA00022448"/>
    </source>
</evidence>
<evidence type="ECO:0000256" key="11">
    <source>
        <dbReference type="HAMAP-Rule" id="MF_03046"/>
    </source>
</evidence>
<dbReference type="GO" id="GO:0070390">
    <property type="term" value="C:transcription export complex 2"/>
    <property type="evidence" value="ECO:0007669"/>
    <property type="project" value="UniProtKB-UniRule"/>
</dbReference>
<gene>
    <name evidence="14" type="ORF">SHERM_29067</name>
</gene>
<dbReference type="InterPro" id="IPR036397">
    <property type="entry name" value="RNaseH_sf"/>
</dbReference>
<dbReference type="GO" id="GO:0003713">
    <property type="term" value="F:transcription coactivator activity"/>
    <property type="evidence" value="ECO:0007669"/>
    <property type="project" value="UniProtKB-UniRule"/>
</dbReference>
<dbReference type="SUPFAM" id="SSF53098">
    <property type="entry name" value="Ribonuclease H-like"/>
    <property type="match status" value="1"/>
</dbReference>
<evidence type="ECO:0000313" key="15">
    <source>
        <dbReference type="Proteomes" id="UP001153555"/>
    </source>
</evidence>
<keyword evidence="10 11" id="KW-0539">Nucleus</keyword>
<reference evidence="14" key="1">
    <citation type="submission" date="2019-12" db="EMBL/GenBank/DDBJ databases">
        <authorList>
            <person name="Scholes J."/>
        </authorList>
    </citation>
    <scope>NUCLEOTIDE SEQUENCE</scope>
</reference>
<dbReference type="Gene3D" id="3.30.420.10">
    <property type="entry name" value="Ribonuclease H-like superfamily/Ribonuclease H"/>
    <property type="match status" value="1"/>
</dbReference>
<dbReference type="GO" id="GO:0006406">
    <property type="term" value="P:mRNA export from nucleus"/>
    <property type="evidence" value="ECO:0007669"/>
    <property type="project" value="UniProtKB-UniRule"/>
</dbReference>
<keyword evidence="9 11" id="KW-0804">Transcription</keyword>
<dbReference type="EMBL" id="CACSLK010027842">
    <property type="protein sequence ID" value="CAA0833811.1"/>
    <property type="molecule type" value="Genomic_DNA"/>
</dbReference>